<sequence length="261" mass="29645">MDLIGRARRVNQAMLNRLAPQRFVFHHVPKCGGTSVGRALRMRYLSSQATVKPEASFRALQTFTGRTDTERLMLEVNDLRKQMLLYLMFDDVRCISSHVPFSSAAHAQFRDSYSFITLLREPVSRFLSHYNWSRNRPDSHGHISDEFDVFLTTQRARAMGAEFVEIFADLSAEANLRAPEAIDRAVQHLEGFDLVGRLDDLDGFAHGIRQVLGVRVRFKHENKTSLGASKVTRAGLTDAQLALVRDICAPDIQVWNRIFPS</sequence>
<evidence type="ECO:0000313" key="1">
    <source>
        <dbReference type="EMBL" id="SLN26923.1"/>
    </source>
</evidence>
<dbReference type="AlphaFoldDB" id="A0A1Y5RW46"/>
<dbReference type="SUPFAM" id="SSF52540">
    <property type="entry name" value="P-loop containing nucleoside triphosphate hydrolases"/>
    <property type="match status" value="1"/>
</dbReference>
<dbReference type="InterPro" id="IPR027417">
    <property type="entry name" value="P-loop_NTPase"/>
</dbReference>
<dbReference type="InterPro" id="IPR005331">
    <property type="entry name" value="Sulfotransferase"/>
</dbReference>
<dbReference type="EMBL" id="FWFO01000001">
    <property type="protein sequence ID" value="SLN26923.1"/>
    <property type="molecule type" value="Genomic_DNA"/>
</dbReference>
<accession>A0A1Y5RW46</accession>
<dbReference type="RefSeq" id="WP_085794649.1">
    <property type="nucleotide sequence ID" value="NZ_FWFO01000001.1"/>
</dbReference>
<reference evidence="1 2" key="1">
    <citation type="submission" date="2017-03" db="EMBL/GenBank/DDBJ databases">
        <authorList>
            <person name="Afonso C.L."/>
            <person name="Miller P.J."/>
            <person name="Scott M.A."/>
            <person name="Spackman E."/>
            <person name="Goraichik I."/>
            <person name="Dimitrov K.M."/>
            <person name="Suarez D.L."/>
            <person name="Swayne D.E."/>
        </authorList>
    </citation>
    <scope>NUCLEOTIDE SEQUENCE [LARGE SCALE GENOMIC DNA]</scope>
    <source>
        <strain evidence="1 2">CECT 7639</strain>
    </source>
</reference>
<organism evidence="1 2">
    <name type="scientific">Falsiruegeria litorea R37</name>
    <dbReference type="NCBI Taxonomy" id="1200284"/>
    <lineage>
        <taxon>Bacteria</taxon>
        <taxon>Pseudomonadati</taxon>
        <taxon>Pseudomonadota</taxon>
        <taxon>Alphaproteobacteria</taxon>
        <taxon>Rhodobacterales</taxon>
        <taxon>Roseobacteraceae</taxon>
        <taxon>Falsiruegeria</taxon>
    </lineage>
</organism>
<keyword evidence="2" id="KW-1185">Reference proteome</keyword>
<keyword evidence="1" id="KW-0808">Transferase</keyword>
<gene>
    <name evidence="1" type="ORF">TRL7639_00989</name>
</gene>
<dbReference type="OrthoDB" id="7992362at2"/>
<protein>
    <submittedName>
        <fullName evidence="1">Sulfotransferase family protein</fullName>
    </submittedName>
</protein>
<evidence type="ECO:0000313" key="2">
    <source>
        <dbReference type="Proteomes" id="UP000193077"/>
    </source>
</evidence>
<dbReference type="GO" id="GO:0008146">
    <property type="term" value="F:sulfotransferase activity"/>
    <property type="evidence" value="ECO:0007669"/>
    <property type="project" value="InterPro"/>
</dbReference>
<dbReference type="GO" id="GO:0016020">
    <property type="term" value="C:membrane"/>
    <property type="evidence" value="ECO:0007669"/>
    <property type="project" value="InterPro"/>
</dbReference>
<dbReference type="Pfam" id="PF03567">
    <property type="entry name" value="Sulfotransfer_2"/>
    <property type="match status" value="1"/>
</dbReference>
<proteinExistence type="predicted"/>
<name>A0A1Y5RW46_9RHOB</name>
<dbReference type="Proteomes" id="UP000193077">
    <property type="component" value="Unassembled WGS sequence"/>
</dbReference>
<dbReference type="Gene3D" id="3.40.50.300">
    <property type="entry name" value="P-loop containing nucleotide triphosphate hydrolases"/>
    <property type="match status" value="1"/>
</dbReference>